<feature type="compositionally biased region" description="Low complexity" evidence="1">
    <location>
        <begin position="12"/>
        <end position="33"/>
    </location>
</feature>
<dbReference type="EMBL" id="CM000142">
    <property type="protein sequence ID" value="EEE63177.1"/>
    <property type="molecule type" value="Genomic_DNA"/>
</dbReference>
<evidence type="ECO:0000256" key="1">
    <source>
        <dbReference type="SAM" id="MobiDB-lite"/>
    </source>
</evidence>
<reference evidence="2" key="2">
    <citation type="submission" date="2008-12" db="EMBL/GenBank/DDBJ databases">
        <title>Improved gene annotation of the rice (Oryza sativa) genomes.</title>
        <authorList>
            <person name="Wang J."/>
            <person name="Li R."/>
            <person name="Fan W."/>
            <person name="Huang Q."/>
            <person name="Zhang J."/>
            <person name="Zhou Y."/>
            <person name="Hu Y."/>
            <person name="Zi S."/>
            <person name="Li J."/>
            <person name="Ni P."/>
            <person name="Zheng H."/>
            <person name="Zhang Y."/>
            <person name="Zhao M."/>
            <person name="Hao Q."/>
            <person name="McDermott J."/>
            <person name="Samudrala R."/>
            <person name="Kristiansen K."/>
            <person name="Wong G.K.-S."/>
        </authorList>
    </citation>
    <scope>NUCLEOTIDE SEQUENCE</scope>
</reference>
<reference evidence="2" key="1">
    <citation type="journal article" date="2005" name="PLoS Biol.">
        <title>The genomes of Oryza sativa: a history of duplications.</title>
        <authorList>
            <person name="Yu J."/>
            <person name="Wang J."/>
            <person name="Lin W."/>
            <person name="Li S."/>
            <person name="Li H."/>
            <person name="Zhou J."/>
            <person name="Ni P."/>
            <person name="Dong W."/>
            <person name="Hu S."/>
            <person name="Zeng C."/>
            <person name="Zhang J."/>
            <person name="Zhang Y."/>
            <person name="Li R."/>
            <person name="Xu Z."/>
            <person name="Li S."/>
            <person name="Li X."/>
            <person name="Zheng H."/>
            <person name="Cong L."/>
            <person name="Lin L."/>
            <person name="Yin J."/>
            <person name="Geng J."/>
            <person name="Li G."/>
            <person name="Shi J."/>
            <person name="Liu J."/>
            <person name="Lv H."/>
            <person name="Li J."/>
            <person name="Wang J."/>
            <person name="Deng Y."/>
            <person name="Ran L."/>
            <person name="Shi X."/>
            <person name="Wang X."/>
            <person name="Wu Q."/>
            <person name="Li C."/>
            <person name="Ren X."/>
            <person name="Wang J."/>
            <person name="Wang X."/>
            <person name="Li D."/>
            <person name="Liu D."/>
            <person name="Zhang X."/>
            <person name="Ji Z."/>
            <person name="Zhao W."/>
            <person name="Sun Y."/>
            <person name="Zhang Z."/>
            <person name="Bao J."/>
            <person name="Han Y."/>
            <person name="Dong L."/>
            <person name="Ji J."/>
            <person name="Chen P."/>
            <person name="Wu S."/>
            <person name="Liu J."/>
            <person name="Xiao Y."/>
            <person name="Bu D."/>
            <person name="Tan J."/>
            <person name="Yang L."/>
            <person name="Ye C."/>
            <person name="Zhang J."/>
            <person name="Xu J."/>
            <person name="Zhou Y."/>
            <person name="Yu Y."/>
            <person name="Zhang B."/>
            <person name="Zhuang S."/>
            <person name="Wei H."/>
            <person name="Liu B."/>
            <person name="Lei M."/>
            <person name="Yu H."/>
            <person name="Li Y."/>
            <person name="Xu H."/>
            <person name="Wei S."/>
            <person name="He X."/>
            <person name="Fang L."/>
            <person name="Zhang Z."/>
            <person name="Zhang Y."/>
            <person name="Huang X."/>
            <person name="Su Z."/>
            <person name="Tong W."/>
            <person name="Li J."/>
            <person name="Tong Z."/>
            <person name="Li S."/>
            <person name="Ye J."/>
            <person name="Wang L."/>
            <person name="Fang L."/>
            <person name="Lei T."/>
            <person name="Chen C."/>
            <person name="Chen H."/>
            <person name="Xu Z."/>
            <person name="Li H."/>
            <person name="Huang H."/>
            <person name="Zhang F."/>
            <person name="Xu H."/>
            <person name="Li N."/>
            <person name="Zhao C."/>
            <person name="Li S."/>
            <person name="Dong L."/>
            <person name="Huang Y."/>
            <person name="Li L."/>
            <person name="Xi Y."/>
            <person name="Qi Q."/>
            <person name="Li W."/>
            <person name="Zhang B."/>
            <person name="Hu W."/>
            <person name="Zhang Y."/>
            <person name="Tian X."/>
            <person name="Jiao Y."/>
            <person name="Liang X."/>
            <person name="Jin J."/>
            <person name="Gao L."/>
            <person name="Zheng W."/>
            <person name="Hao B."/>
            <person name="Liu S."/>
            <person name="Wang W."/>
            <person name="Yuan L."/>
            <person name="Cao M."/>
            <person name="McDermott J."/>
            <person name="Samudrala R."/>
            <person name="Wang J."/>
            <person name="Wong G.K."/>
            <person name="Yang H."/>
        </authorList>
    </citation>
    <scope>NUCLEOTIDE SEQUENCE [LARGE SCALE GENOMIC DNA]</scope>
</reference>
<feature type="compositionally biased region" description="Basic residues" evidence="1">
    <location>
        <begin position="100"/>
        <end position="109"/>
    </location>
</feature>
<proteinExistence type="predicted"/>
<feature type="region of interest" description="Disordered" evidence="1">
    <location>
        <begin position="1"/>
        <end position="109"/>
    </location>
</feature>
<protein>
    <submittedName>
        <fullName evidence="2">Uncharacterized protein</fullName>
    </submittedName>
</protein>
<accession>A0A8J8YM80</accession>
<gene>
    <name evidence="2" type="ORF">OsJ_17986</name>
</gene>
<dbReference type="Proteomes" id="UP000007752">
    <property type="component" value="Chromosome 5"/>
</dbReference>
<name>A0A8J8YM80_ORYSJ</name>
<sequence>MEHMWESHRHSTSTSTSTTGVGEELGEGRALLLPVLQASARKKNTSEPQARRWRTTEGADEPQQAKAQGSGRKAMASSKRGKGQRSVGADARRPGERSCRAMRRRRRGL</sequence>
<feature type="compositionally biased region" description="Basic and acidic residues" evidence="1">
    <location>
        <begin position="90"/>
        <end position="99"/>
    </location>
</feature>
<dbReference type="AlphaFoldDB" id="A0A8J8YM80"/>
<organism evidence="2">
    <name type="scientific">Oryza sativa subsp. japonica</name>
    <name type="common">Rice</name>
    <dbReference type="NCBI Taxonomy" id="39947"/>
    <lineage>
        <taxon>Eukaryota</taxon>
        <taxon>Viridiplantae</taxon>
        <taxon>Streptophyta</taxon>
        <taxon>Embryophyta</taxon>
        <taxon>Tracheophyta</taxon>
        <taxon>Spermatophyta</taxon>
        <taxon>Magnoliopsida</taxon>
        <taxon>Liliopsida</taxon>
        <taxon>Poales</taxon>
        <taxon>Poaceae</taxon>
        <taxon>BOP clade</taxon>
        <taxon>Oryzoideae</taxon>
        <taxon>Oryzeae</taxon>
        <taxon>Oryzinae</taxon>
        <taxon>Oryza</taxon>
        <taxon>Oryza sativa</taxon>
    </lineage>
</organism>
<evidence type="ECO:0000313" key="2">
    <source>
        <dbReference type="EMBL" id="EEE63177.1"/>
    </source>
</evidence>